<keyword evidence="3" id="KW-1185">Reference proteome</keyword>
<dbReference type="EMBL" id="GL833156">
    <property type="protein sequence ID" value="EGB04094.1"/>
    <property type="molecule type" value="Genomic_DNA"/>
</dbReference>
<feature type="region of interest" description="Disordered" evidence="1">
    <location>
        <begin position="689"/>
        <end position="742"/>
    </location>
</feature>
<feature type="region of interest" description="Disordered" evidence="1">
    <location>
        <begin position="607"/>
        <end position="662"/>
    </location>
</feature>
<sequence length="923" mass="105259">MYGNDFGAVPGIFYPNQNRPVSARARTYHDECRNYGAPQPFHLAKQLATINYYETTLDFQKFRNHDLVPENDGLYPFESKLKSGSHYNNFGKKPMFSTCELGSESGSTWSTEKLGPLLSTGGYDWWQIGWADVFELRSKLIDRNDGILIHANSIVVTDAVGRPLSYPPIHVHHIHLAMQPAVRPRQAEYFCGLNTPKPCYNWSWAMEWHGDYECRDDEGGVGCLFEDYPEGYARHLTEPIDLEGEINDVRPRGSAPMEWYLNVGVLWQYKDDSEAFIQLISSALWAGVPGRQDLYNQQTYVNTFPAPIDFDSFAWGNMKMPFNGELVRNKIHSHMTSFYKMVMVVGDVSRIIPESTLRPSAFVADISPSWRFSTTARNVADYGHSSSQAMFQSYYGTILDEEKLDLICVSESDLAEVDGYIYDRKPITRCKNWVFNQGDDVFTLGWMVKKTFKFSVGEPDNFDGTIISRTVPQHLANFLQFKLSSCEDAMVALEESILYWWRRRIPFFNISSLWVDASIQTGNALGVFFVCHTCSIHFLPIHDRLLEEEPVPSKLPATIEPLEEEPAPLKLHCCLYRLLQEMQKDSHANGIRYSSVLKKRVRRNFSPPITRAAKRGRDEPSRRQRKRARSHSNFSGGTRDGWDTPGEPGWSRSQPAQGWGVTLSRDAPLPAKVAPLPAEIVVEDASQLETAQGLAESQERRPKLEEEEPAETYCQRTQPVTNMKVPGKQRPKLEEEEPAETYCQRTQPVTNMKVPGKQTLMGPAPRYDDNPDTRIQVGDMVSYVWPEESKETRGPWTWVVTLVTMNGVEIRPARALERSLQSGGEDLRPKRKDIVFSKYCSHGPLAKDIRLCVDPCRQPTCVWCKQHGVFDYKNRTTFERDSLPEVANTWVSDDIHMAKTLAREDVSTSMKGYCSRWAMGFLL</sequence>
<name>F0YLF2_AURAN</name>
<dbReference type="RefSeq" id="XP_009041219.1">
    <property type="nucleotide sequence ID" value="XM_009042971.1"/>
</dbReference>
<dbReference type="AlphaFoldDB" id="F0YLF2"/>
<evidence type="ECO:0000256" key="1">
    <source>
        <dbReference type="SAM" id="MobiDB-lite"/>
    </source>
</evidence>
<dbReference type="eggNOG" id="ENOG502SSU8">
    <property type="taxonomic scope" value="Eukaryota"/>
</dbReference>
<feature type="region of interest" description="Disordered" evidence="1">
    <location>
        <begin position="753"/>
        <end position="772"/>
    </location>
</feature>
<dbReference type="InParanoid" id="F0YLF2"/>
<dbReference type="Proteomes" id="UP000002729">
    <property type="component" value="Unassembled WGS sequence"/>
</dbReference>
<evidence type="ECO:0000313" key="2">
    <source>
        <dbReference type="EMBL" id="EGB04094.1"/>
    </source>
</evidence>
<gene>
    <name evidence="2" type="ORF">AURANDRAFT_67520</name>
</gene>
<reference evidence="2 3" key="1">
    <citation type="journal article" date="2011" name="Proc. Natl. Acad. Sci. U.S.A.">
        <title>Niche of harmful alga Aureococcus anophagefferens revealed through ecogenomics.</title>
        <authorList>
            <person name="Gobler C.J."/>
            <person name="Berry D.L."/>
            <person name="Dyhrman S.T."/>
            <person name="Wilhelm S.W."/>
            <person name="Salamov A."/>
            <person name="Lobanov A.V."/>
            <person name="Zhang Y."/>
            <person name="Collier J.L."/>
            <person name="Wurch L.L."/>
            <person name="Kustka A.B."/>
            <person name="Dill B.D."/>
            <person name="Shah M."/>
            <person name="VerBerkmoes N.C."/>
            <person name="Kuo A."/>
            <person name="Terry A."/>
            <person name="Pangilinan J."/>
            <person name="Lindquist E.A."/>
            <person name="Lucas S."/>
            <person name="Paulsen I.T."/>
            <person name="Hattenrath-Lehmann T.K."/>
            <person name="Talmage S.C."/>
            <person name="Walker E.A."/>
            <person name="Koch F."/>
            <person name="Burson A.M."/>
            <person name="Marcoval M.A."/>
            <person name="Tang Y.Z."/>
            <person name="Lecleir G.R."/>
            <person name="Coyne K.J."/>
            <person name="Berg G.M."/>
            <person name="Bertrand E.M."/>
            <person name="Saito M.A."/>
            <person name="Gladyshev V.N."/>
            <person name="Grigoriev I.V."/>
        </authorList>
    </citation>
    <scope>NUCLEOTIDE SEQUENCE [LARGE SCALE GENOMIC DNA]</scope>
    <source>
        <strain evidence="3">CCMP 1984</strain>
    </source>
</reference>
<organism evidence="3">
    <name type="scientific">Aureococcus anophagefferens</name>
    <name type="common">Harmful bloom alga</name>
    <dbReference type="NCBI Taxonomy" id="44056"/>
    <lineage>
        <taxon>Eukaryota</taxon>
        <taxon>Sar</taxon>
        <taxon>Stramenopiles</taxon>
        <taxon>Ochrophyta</taxon>
        <taxon>Pelagophyceae</taxon>
        <taxon>Pelagomonadales</taxon>
        <taxon>Pelagomonadaceae</taxon>
        <taxon>Aureococcus</taxon>
    </lineage>
</organism>
<accession>F0YLF2</accession>
<evidence type="ECO:0000313" key="3">
    <source>
        <dbReference type="Proteomes" id="UP000002729"/>
    </source>
</evidence>
<dbReference type="KEGG" id="aaf:AURANDRAFT_67520"/>
<dbReference type="GeneID" id="20226285"/>
<protein>
    <submittedName>
        <fullName evidence="2">Uncharacterized protein</fullName>
    </submittedName>
</protein>
<dbReference type="OrthoDB" id="10677216at2759"/>
<proteinExistence type="predicted"/>